<dbReference type="InterPro" id="IPR019410">
    <property type="entry name" value="Methyltransf_16"/>
</dbReference>
<evidence type="ECO:0000313" key="1">
    <source>
        <dbReference type="EMBL" id="MFD1785249.1"/>
    </source>
</evidence>
<dbReference type="PANTHER" id="PTHR14614">
    <property type="entry name" value="HEPATOCELLULAR CARCINOMA-ASSOCIATED ANTIGEN"/>
    <property type="match status" value="1"/>
</dbReference>
<keyword evidence="1" id="KW-0808">Transferase</keyword>
<protein>
    <submittedName>
        <fullName evidence="1">Class I SAM-dependent methyltransferase</fullName>
    </submittedName>
</protein>
<dbReference type="Pfam" id="PF10294">
    <property type="entry name" value="Methyltransf_16"/>
    <property type="match status" value="1"/>
</dbReference>
<keyword evidence="1" id="KW-0489">Methyltransferase</keyword>
<name>A0ABW4N554_9CAUL</name>
<dbReference type="InterPro" id="IPR029063">
    <property type="entry name" value="SAM-dependent_MTases_sf"/>
</dbReference>
<organism evidence="1 2">
    <name type="scientific">Phenylobacterium terrae</name>
    <dbReference type="NCBI Taxonomy" id="2665495"/>
    <lineage>
        <taxon>Bacteria</taxon>
        <taxon>Pseudomonadati</taxon>
        <taxon>Pseudomonadota</taxon>
        <taxon>Alphaproteobacteria</taxon>
        <taxon>Caulobacterales</taxon>
        <taxon>Caulobacteraceae</taxon>
        <taxon>Phenylobacterium</taxon>
    </lineage>
</organism>
<accession>A0ABW4N554</accession>
<dbReference type="EMBL" id="JBHUEY010000006">
    <property type="protein sequence ID" value="MFD1785249.1"/>
    <property type="molecule type" value="Genomic_DNA"/>
</dbReference>
<dbReference type="SUPFAM" id="SSF53335">
    <property type="entry name" value="S-adenosyl-L-methionine-dependent methyltransferases"/>
    <property type="match status" value="1"/>
</dbReference>
<evidence type="ECO:0000313" key="2">
    <source>
        <dbReference type="Proteomes" id="UP001597237"/>
    </source>
</evidence>
<comment type="caution">
    <text evidence="1">The sequence shown here is derived from an EMBL/GenBank/DDBJ whole genome shotgun (WGS) entry which is preliminary data.</text>
</comment>
<gene>
    <name evidence="1" type="ORF">ACFSC0_17745</name>
</gene>
<dbReference type="RefSeq" id="WP_377282201.1">
    <property type="nucleotide sequence ID" value="NZ_JBHRSI010000005.1"/>
</dbReference>
<dbReference type="Proteomes" id="UP001597237">
    <property type="component" value="Unassembled WGS sequence"/>
</dbReference>
<keyword evidence="2" id="KW-1185">Reference proteome</keyword>
<proteinExistence type="predicted"/>
<sequence length="241" mass="26388">MAAPTSTMPDDARTRLLARIRREFDIAEETLDIAGFPLSFTRIADPNAVLDEVCRLETLREQGVAPRRELHVPYWAAVWESGIAVSEHLARRAADRPLAGVRALDLGCGMGMAGAAMAMLGARVTLGDIDTAALLFARLNTLPWADRCHVARCDWRGEDLPGPFDLIVGADVLYEVSQWPHIEAFARRRLAPGGALVLGEPGRPTAKGFRAWLQDRGWTVAADRAKAGEMDVHIYEARPLA</sequence>
<dbReference type="Gene3D" id="3.40.50.150">
    <property type="entry name" value="Vaccinia Virus protein VP39"/>
    <property type="match status" value="1"/>
</dbReference>
<reference evidence="2" key="1">
    <citation type="journal article" date="2019" name="Int. J. Syst. Evol. Microbiol.">
        <title>The Global Catalogue of Microorganisms (GCM) 10K type strain sequencing project: providing services to taxonomists for standard genome sequencing and annotation.</title>
        <authorList>
            <consortium name="The Broad Institute Genomics Platform"/>
            <consortium name="The Broad Institute Genome Sequencing Center for Infectious Disease"/>
            <person name="Wu L."/>
            <person name="Ma J."/>
        </authorList>
    </citation>
    <scope>NUCLEOTIDE SEQUENCE [LARGE SCALE GENOMIC DNA]</scope>
    <source>
        <strain evidence="2">DFY28</strain>
    </source>
</reference>
<dbReference type="GO" id="GO:0032259">
    <property type="term" value="P:methylation"/>
    <property type="evidence" value="ECO:0007669"/>
    <property type="project" value="UniProtKB-KW"/>
</dbReference>
<dbReference type="GO" id="GO:0008168">
    <property type="term" value="F:methyltransferase activity"/>
    <property type="evidence" value="ECO:0007669"/>
    <property type="project" value="UniProtKB-KW"/>
</dbReference>